<feature type="region of interest" description="Disordered" evidence="11">
    <location>
        <begin position="195"/>
        <end position="225"/>
    </location>
</feature>
<comment type="subcellular location">
    <subcellularLocation>
        <location evidence="2">Membrane</location>
        <topology evidence="2">Single-pass membrane protein</topology>
    </subcellularLocation>
    <subcellularLocation>
        <location evidence="1">Nucleus</location>
    </subcellularLocation>
</comment>
<dbReference type="GO" id="GO:0016020">
    <property type="term" value="C:membrane"/>
    <property type="evidence" value="ECO:0007669"/>
    <property type="project" value="UniProtKB-SubCell"/>
</dbReference>
<keyword evidence="3 12" id="KW-0812">Transmembrane</keyword>
<proteinExistence type="predicted"/>
<keyword evidence="10" id="KW-0539">Nucleus</keyword>
<keyword evidence="6" id="KW-0238">DNA-binding</keyword>
<evidence type="ECO:0000256" key="9">
    <source>
        <dbReference type="ARBA" id="ARBA00023163"/>
    </source>
</evidence>
<dbReference type="PANTHER" id="PTHR31744:SF216">
    <property type="entry name" value="NAC TRANSCRIPTION FACTOR"/>
    <property type="match status" value="1"/>
</dbReference>
<evidence type="ECO:0000256" key="12">
    <source>
        <dbReference type="SAM" id="Phobius"/>
    </source>
</evidence>
<keyword evidence="5" id="KW-0805">Transcription regulation</keyword>
<keyword evidence="9" id="KW-0804">Transcription</keyword>
<evidence type="ECO:0000313" key="14">
    <source>
        <dbReference type="EMBL" id="CAI9093336.1"/>
    </source>
</evidence>
<protein>
    <submittedName>
        <fullName evidence="14">OLC1v1028815C1</fullName>
    </submittedName>
</protein>
<reference evidence="14" key="1">
    <citation type="submission" date="2023-03" db="EMBL/GenBank/DDBJ databases">
        <authorList>
            <person name="Julca I."/>
        </authorList>
    </citation>
    <scope>NUCLEOTIDE SEQUENCE</scope>
</reference>
<dbReference type="PANTHER" id="PTHR31744">
    <property type="entry name" value="PROTEIN CUP-SHAPED COTYLEDON 2-RELATED"/>
    <property type="match status" value="1"/>
</dbReference>
<keyword evidence="8" id="KW-0010">Activator</keyword>
<sequence>MEGENHRIGEENSIGEKGEMGAVVSKSSLPVGFRFRPTDEELISHYLRLKINGRHSDVSVIPEIDVCKWEPWDLPDLSIIKTDDPEWFFFCPRDRKYPNGHRSNRATDAGYWKATGKDRTIKSYKSSSTAAGSSKAHIIGMKKTLVFYRGRAPKGERTNWIMHEYRATEPDLDGTASGQAAYVLCRLFHKPDEKTDNSKFEEVNNPSGSSPNTVRSSPDDASSDLLCQDASSSMLDMQDGYSRQQEGIKGLLIDKSDNMTPSNNLLQHVDPCTSSGAEDISREAVPSEKVYHPPLGDHSSWSQKTSTDNNLDGSSNSFFPWMSSHKYTDISCLDSPFADDFGRNQDDDGMHFQDGTSEHDVSLTELLAGVLQDGTSRDLGRESLGSKRDNYMFQDHVQAFPAFDDGSTMEIKPVDGGHYSDRAVSFANNMMEQPMCDGEQSLGATETPGIKIHKRPSQLRPSGSEKLAAQGTAARRMRLQMDSVLSSTTGEKSDDDRSSSSDGEQEYSIITEVDEEVFRASCEYGESEPEVQSRISSNKRDEEGEENEKDSRKMRSAGVRLRAWSGSRCFKFSSVHVVAMLYVVLVLLVGYFGPWKCPNMTV</sequence>
<dbReference type="GO" id="GO:0000976">
    <property type="term" value="F:transcription cis-regulatory region binding"/>
    <property type="evidence" value="ECO:0007669"/>
    <property type="project" value="UniProtKB-ARBA"/>
</dbReference>
<dbReference type="GO" id="GO:0006355">
    <property type="term" value="P:regulation of DNA-templated transcription"/>
    <property type="evidence" value="ECO:0007669"/>
    <property type="project" value="InterPro"/>
</dbReference>
<dbReference type="AlphaFoldDB" id="A0AAV1CDE0"/>
<feature type="compositionally biased region" description="Polar residues" evidence="11">
    <location>
        <begin position="204"/>
        <end position="220"/>
    </location>
</feature>
<dbReference type="FunFam" id="2.170.150.80:FF:000002">
    <property type="entry name" value="Nac domain-containing protein 86"/>
    <property type="match status" value="1"/>
</dbReference>
<evidence type="ECO:0000256" key="8">
    <source>
        <dbReference type="ARBA" id="ARBA00023159"/>
    </source>
</evidence>
<accession>A0AAV1CDE0</accession>
<evidence type="ECO:0000256" key="3">
    <source>
        <dbReference type="ARBA" id="ARBA00022692"/>
    </source>
</evidence>
<evidence type="ECO:0000313" key="15">
    <source>
        <dbReference type="Proteomes" id="UP001161247"/>
    </source>
</evidence>
<dbReference type="EMBL" id="OX459119">
    <property type="protein sequence ID" value="CAI9093336.1"/>
    <property type="molecule type" value="Genomic_DNA"/>
</dbReference>
<dbReference type="InterPro" id="IPR003441">
    <property type="entry name" value="NAC-dom"/>
</dbReference>
<organism evidence="14 15">
    <name type="scientific">Oldenlandia corymbosa var. corymbosa</name>
    <dbReference type="NCBI Taxonomy" id="529605"/>
    <lineage>
        <taxon>Eukaryota</taxon>
        <taxon>Viridiplantae</taxon>
        <taxon>Streptophyta</taxon>
        <taxon>Embryophyta</taxon>
        <taxon>Tracheophyta</taxon>
        <taxon>Spermatophyta</taxon>
        <taxon>Magnoliopsida</taxon>
        <taxon>eudicotyledons</taxon>
        <taxon>Gunneridae</taxon>
        <taxon>Pentapetalae</taxon>
        <taxon>asterids</taxon>
        <taxon>lamiids</taxon>
        <taxon>Gentianales</taxon>
        <taxon>Rubiaceae</taxon>
        <taxon>Rubioideae</taxon>
        <taxon>Spermacoceae</taxon>
        <taxon>Hedyotis-Oldenlandia complex</taxon>
        <taxon>Oldenlandia</taxon>
    </lineage>
</organism>
<gene>
    <name evidence="14" type="ORF">OLC1_LOCUS4776</name>
</gene>
<evidence type="ECO:0000259" key="13">
    <source>
        <dbReference type="PROSITE" id="PS51005"/>
    </source>
</evidence>
<keyword evidence="4 12" id="KW-1133">Transmembrane helix</keyword>
<evidence type="ECO:0000256" key="6">
    <source>
        <dbReference type="ARBA" id="ARBA00023125"/>
    </source>
</evidence>
<evidence type="ECO:0000256" key="1">
    <source>
        <dbReference type="ARBA" id="ARBA00004123"/>
    </source>
</evidence>
<name>A0AAV1CDE0_OLDCO</name>
<dbReference type="Gene3D" id="2.170.150.80">
    <property type="entry name" value="NAC domain"/>
    <property type="match status" value="1"/>
</dbReference>
<dbReference type="SUPFAM" id="SSF101941">
    <property type="entry name" value="NAC domain"/>
    <property type="match status" value="1"/>
</dbReference>
<dbReference type="GO" id="GO:0005634">
    <property type="term" value="C:nucleus"/>
    <property type="evidence" value="ECO:0007669"/>
    <property type="project" value="UniProtKB-SubCell"/>
</dbReference>
<evidence type="ECO:0000256" key="4">
    <source>
        <dbReference type="ARBA" id="ARBA00022989"/>
    </source>
</evidence>
<evidence type="ECO:0000256" key="10">
    <source>
        <dbReference type="ARBA" id="ARBA00023242"/>
    </source>
</evidence>
<evidence type="ECO:0000256" key="11">
    <source>
        <dbReference type="SAM" id="MobiDB-lite"/>
    </source>
</evidence>
<feature type="transmembrane region" description="Helical" evidence="12">
    <location>
        <begin position="575"/>
        <end position="593"/>
    </location>
</feature>
<dbReference type="Pfam" id="PF02365">
    <property type="entry name" value="NAM"/>
    <property type="match status" value="1"/>
</dbReference>
<feature type="region of interest" description="Disordered" evidence="11">
    <location>
        <begin position="453"/>
        <end position="508"/>
    </location>
</feature>
<evidence type="ECO:0000256" key="2">
    <source>
        <dbReference type="ARBA" id="ARBA00004167"/>
    </source>
</evidence>
<evidence type="ECO:0000256" key="7">
    <source>
        <dbReference type="ARBA" id="ARBA00023136"/>
    </source>
</evidence>
<evidence type="ECO:0000256" key="5">
    <source>
        <dbReference type="ARBA" id="ARBA00023015"/>
    </source>
</evidence>
<feature type="domain" description="NAC" evidence="13">
    <location>
        <begin position="29"/>
        <end position="190"/>
    </location>
</feature>
<keyword evidence="15" id="KW-1185">Reference proteome</keyword>
<dbReference type="Proteomes" id="UP001161247">
    <property type="component" value="Chromosome 2"/>
</dbReference>
<dbReference type="InterPro" id="IPR036093">
    <property type="entry name" value="NAC_dom_sf"/>
</dbReference>
<dbReference type="PROSITE" id="PS51005">
    <property type="entry name" value="NAC"/>
    <property type="match status" value="1"/>
</dbReference>
<feature type="region of interest" description="Disordered" evidence="11">
    <location>
        <begin position="524"/>
        <end position="555"/>
    </location>
</feature>
<feature type="region of interest" description="Disordered" evidence="11">
    <location>
        <begin position="289"/>
        <end position="308"/>
    </location>
</feature>
<feature type="compositionally biased region" description="Polar residues" evidence="11">
    <location>
        <begin position="299"/>
        <end position="308"/>
    </location>
</feature>
<keyword evidence="7 12" id="KW-0472">Membrane</keyword>